<dbReference type="SMART" id="SM00391">
    <property type="entry name" value="MBD"/>
    <property type="match status" value="1"/>
</dbReference>
<proteinExistence type="predicted"/>
<feature type="domain" description="MBD" evidence="6">
    <location>
        <begin position="169"/>
        <end position="242"/>
    </location>
</feature>
<dbReference type="InterPro" id="IPR018501">
    <property type="entry name" value="DDT_dom"/>
</dbReference>
<dbReference type="PROSITE" id="PS50827">
    <property type="entry name" value="DDT"/>
    <property type="match status" value="1"/>
</dbReference>
<keyword evidence="3" id="KW-0175">Coiled coil</keyword>
<dbReference type="InterPro" id="IPR001739">
    <property type="entry name" value="Methyl_CpG_DNA-bd"/>
</dbReference>
<organism evidence="7 8">
    <name type="scientific">Pseudolycoriella hygida</name>
    <dbReference type="NCBI Taxonomy" id="35572"/>
    <lineage>
        <taxon>Eukaryota</taxon>
        <taxon>Metazoa</taxon>
        <taxon>Ecdysozoa</taxon>
        <taxon>Arthropoda</taxon>
        <taxon>Hexapoda</taxon>
        <taxon>Insecta</taxon>
        <taxon>Pterygota</taxon>
        <taxon>Neoptera</taxon>
        <taxon>Endopterygota</taxon>
        <taxon>Diptera</taxon>
        <taxon>Nematocera</taxon>
        <taxon>Sciaroidea</taxon>
        <taxon>Sciaridae</taxon>
        <taxon>Pseudolycoriella</taxon>
    </lineage>
</organism>
<dbReference type="EMBL" id="WJQU01000002">
    <property type="protein sequence ID" value="KAJ6644557.1"/>
    <property type="molecule type" value="Genomic_DNA"/>
</dbReference>
<comment type="caution">
    <text evidence="7">The sequence shown here is derived from an EMBL/GenBank/DDBJ whole genome shotgun (WGS) entry which is preliminary data.</text>
</comment>
<evidence type="ECO:0000256" key="4">
    <source>
        <dbReference type="SAM" id="MobiDB-lite"/>
    </source>
</evidence>
<dbReference type="Pfam" id="PF01429">
    <property type="entry name" value="MBD"/>
    <property type="match status" value="1"/>
</dbReference>
<evidence type="ECO:0000313" key="8">
    <source>
        <dbReference type="Proteomes" id="UP001151699"/>
    </source>
</evidence>
<feature type="region of interest" description="Disordered" evidence="4">
    <location>
        <begin position="71"/>
        <end position="100"/>
    </location>
</feature>
<keyword evidence="2" id="KW-0539">Nucleus</keyword>
<feature type="region of interest" description="Disordered" evidence="4">
    <location>
        <begin position="292"/>
        <end position="328"/>
    </location>
</feature>
<comment type="subcellular location">
    <subcellularLocation>
        <location evidence="1">Nucleus</location>
    </subcellularLocation>
</comment>
<feature type="compositionally biased region" description="Basic and acidic residues" evidence="4">
    <location>
        <begin position="80"/>
        <end position="89"/>
    </location>
</feature>
<dbReference type="PANTHER" id="PTHR45915:SF2">
    <property type="entry name" value="TOUTATIS, ISOFORM E"/>
    <property type="match status" value="1"/>
</dbReference>
<keyword evidence="8" id="KW-1185">Reference proteome</keyword>
<feature type="compositionally biased region" description="Basic and acidic residues" evidence="4">
    <location>
        <begin position="297"/>
        <end position="314"/>
    </location>
</feature>
<protein>
    <submittedName>
        <fullName evidence="7">Bromodomain adjacent to zinc finger domain protein 2B</fullName>
    </submittedName>
</protein>
<feature type="region of interest" description="Disordered" evidence="4">
    <location>
        <begin position="1"/>
        <end position="43"/>
    </location>
</feature>
<evidence type="ECO:0000259" key="5">
    <source>
        <dbReference type="PROSITE" id="PS50827"/>
    </source>
</evidence>
<sequence>SNAQAKDTSFDSSNEWATGLNLSGKASTTSSTDDGDAPLNLCMKTDGKSGDVGSGATGSNSLQSLSHITAALGSGSGNDRMLHYKEGRPRNLGRGVSKPKKNTVASLLAQSRAVGLKPMLNTQQLLSQGADLEKIRQAIAEAHLAMEVSTDSESLADASGMSDSEGEEMVNLSELRAPLDKGWKRETIIRGLTKNMQIRGDVYYYAPGSQMKLKHIGQIQTILEQQSSSFTVDNFSFSARPIIGSFLQPYSSATDAECIRMTDAEVAKRLEELKLYTKQSLNVEQRIEIARQQQAMRDAKKMAKDDMSRSKEKQPASYQRGKQNRDVEKVERLEAQRKERELKNQQALEARRKRQEEIERLKQEEALRKQQIYLQDLNKQKELLYTVELERERRRQHMTLIRQLENRRKYEEREKKKHQMVLDKLISREKKLTIKKRDAEILAELRKPQEDSEIANQKDLPELQRLSGLKLTGQALSDLLMVFEFLHNFGETLGFDMDSLPTLQSLHQALCSDGTATDAEDELISVMTHLLVCAIEDPGIPNPNRHTTLLGQSLRTADITNSNISEILRIYLYAVATGEVRQTS</sequence>
<evidence type="ECO:0000313" key="7">
    <source>
        <dbReference type="EMBL" id="KAJ6644557.1"/>
    </source>
</evidence>
<dbReference type="GO" id="GO:0000785">
    <property type="term" value="C:chromatin"/>
    <property type="evidence" value="ECO:0007669"/>
    <property type="project" value="TreeGrafter"/>
</dbReference>
<dbReference type="Pfam" id="PF02791">
    <property type="entry name" value="DDT"/>
    <property type="match status" value="1"/>
</dbReference>
<gene>
    <name evidence="7" type="primary">BAZ2B</name>
    <name evidence="7" type="ORF">Bhyg_09526</name>
</gene>
<dbReference type="OrthoDB" id="7787076at2759"/>
<dbReference type="Gene3D" id="3.30.890.10">
    <property type="entry name" value="Methyl-cpg-binding Protein 2, Chain A"/>
    <property type="match status" value="1"/>
</dbReference>
<evidence type="ECO:0000256" key="3">
    <source>
        <dbReference type="SAM" id="Coils"/>
    </source>
</evidence>
<dbReference type="PANTHER" id="PTHR45915">
    <property type="entry name" value="TRANSCRIPTION INTERMEDIARY FACTOR"/>
    <property type="match status" value="1"/>
</dbReference>
<dbReference type="SUPFAM" id="SSF54171">
    <property type="entry name" value="DNA-binding domain"/>
    <property type="match status" value="1"/>
</dbReference>
<dbReference type="Proteomes" id="UP001151699">
    <property type="component" value="Chromosome B"/>
</dbReference>
<feature type="non-terminal residue" evidence="7">
    <location>
        <position position="584"/>
    </location>
</feature>
<dbReference type="SMART" id="SM00571">
    <property type="entry name" value="DDT"/>
    <property type="match status" value="1"/>
</dbReference>
<reference evidence="7" key="1">
    <citation type="submission" date="2022-07" db="EMBL/GenBank/DDBJ databases">
        <authorList>
            <person name="Trinca V."/>
            <person name="Uliana J.V.C."/>
            <person name="Torres T.T."/>
            <person name="Ward R.J."/>
            <person name="Monesi N."/>
        </authorList>
    </citation>
    <scope>NUCLEOTIDE SEQUENCE</scope>
    <source>
        <strain evidence="7">HSMRA1968</strain>
        <tissue evidence="7">Whole embryos</tissue>
    </source>
</reference>
<evidence type="ECO:0000259" key="6">
    <source>
        <dbReference type="PROSITE" id="PS50982"/>
    </source>
</evidence>
<dbReference type="GO" id="GO:0003677">
    <property type="term" value="F:DNA binding"/>
    <property type="evidence" value="ECO:0007669"/>
    <property type="project" value="InterPro"/>
</dbReference>
<dbReference type="AlphaFoldDB" id="A0A9Q0N6P5"/>
<dbReference type="PROSITE" id="PS50982">
    <property type="entry name" value="MBD"/>
    <property type="match status" value="1"/>
</dbReference>
<evidence type="ECO:0000256" key="2">
    <source>
        <dbReference type="ARBA" id="ARBA00023242"/>
    </source>
</evidence>
<feature type="domain" description="DDT" evidence="5">
    <location>
        <begin position="473"/>
        <end position="537"/>
    </location>
</feature>
<dbReference type="GO" id="GO:0005634">
    <property type="term" value="C:nucleus"/>
    <property type="evidence" value="ECO:0007669"/>
    <property type="project" value="UniProtKB-SubCell"/>
</dbReference>
<feature type="compositionally biased region" description="Polar residues" evidence="4">
    <location>
        <begin position="1"/>
        <end position="32"/>
    </location>
</feature>
<evidence type="ECO:0000256" key="1">
    <source>
        <dbReference type="ARBA" id="ARBA00004123"/>
    </source>
</evidence>
<dbReference type="InterPro" id="IPR016177">
    <property type="entry name" value="DNA-bd_dom_sf"/>
</dbReference>
<feature type="non-terminal residue" evidence="7">
    <location>
        <position position="1"/>
    </location>
</feature>
<feature type="coiled-coil region" evidence="3">
    <location>
        <begin position="330"/>
        <end position="421"/>
    </location>
</feature>
<name>A0A9Q0N6P5_9DIPT</name>
<accession>A0A9Q0N6P5</accession>